<dbReference type="Proteomes" id="UP000187406">
    <property type="component" value="Unassembled WGS sequence"/>
</dbReference>
<evidence type="ECO:0000313" key="2">
    <source>
        <dbReference type="Proteomes" id="UP000187406"/>
    </source>
</evidence>
<dbReference type="AlphaFoldDB" id="A0A1Q3C8M9"/>
<dbReference type="SUPFAM" id="SSF56672">
    <property type="entry name" value="DNA/RNA polymerases"/>
    <property type="match status" value="1"/>
</dbReference>
<reference evidence="2" key="1">
    <citation type="submission" date="2016-04" db="EMBL/GenBank/DDBJ databases">
        <title>Cephalotus genome sequencing.</title>
        <authorList>
            <person name="Fukushima K."/>
            <person name="Hasebe M."/>
            <person name="Fang X."/>
        </authorList>
    </citation>
    <scope>NUCLEOTIDE SEQUENCE [LARGE SCALE GENOMIC DNA]</scope>
    <source>
        <strain evidence="2">cv. St1</strain>
    </source>
</reference>
<organism evidence="1 2">
    <name type="scientific">Cephalotus follicularis</name>
    <name type="common">Albany pitcher plant</name>
    <dbReference type="NCBI Taxonomy" id="3775"/>
    <lineage>
        <taxon>Eukaryota</taxon>
        <taxon>Viridiplantae</taxon>
        <taxon>Streptophyta</taxon>
        <taxon>Embryophyta</taxon>
        <taxon>Tracheophyta</taxon>
        <taxon>Spermatophyta</taxon>
        <taxon>Magnoliopsida</taxon>
        <taxon>eudicotyledons</taxon>
        <taxon>Gunneridae</taxon>
        <taxon>Pentapetalae</taxon>
        <taxon>rosids</taxon>
        <taxon>fabids</taxon>
        <taxon>Oxalidales</taxon>
        <taxon>Cephalotaceae</taxon>
        <taxon>Cephalotus</taxon>
    </lineage>
</organism>
<dbReference type="OrthoDB" id="1743486at2759"/>
<evidence type="ECO:0000313" key="1">
    <source>
        <dbReference type="EMBL" id="GAV76428.1"/>
    </source>
</evidence>
<name>A0A1Q3C8M9_CEPFO</name>
<dbReference type="InterPro" id="IPR043502">
    <property type="entry name" value="DNA/RNA_pol_sf"/>
</dbReference>
<dbReference type="Gene3D" id="3.10.10.10">
    <property type="entry name" value="HIV Type 1 Reverse Transcriptase, subunit A, domain 1"/>
    <property type="match status" value="1"/>
</dbReference>
<gene>
    <name evidence="1" type="ORF">CFOL_v3_19902</name>
</gene>
<protein>
    <submittedName>
        <fullName evidence="1">Uncharacterized protein</fullName>
    </submittedName>
</protein>
<dbReference type="InParanoid" id="A0A1Q3C8M9"/>
<accession>A0A1Q3C8M9</accession>
<dbReference type="EMBL" id="BDDD01001488">
    <property type="protein sequence ID" value="GAV76428.1"/>
    <property type="molecule type" value="Genomic_DNA"/>
</dbReference>
<feature type="non-terminal residue" evidence="1">
    <location>
        <position position="235"/>
    </location>
</feature>
<feature type="non-terminal residue" evidence="1">
    <location>
        <position position="1"/>
    </location>
</feature>
<sequence>KVHTPKILDVHICNDDICIKQAFILIKDLDIGIILGQPFLEFIKPSKVKNEGIIIKIFPKFFLCTFNEKHITKEINLFETLSLFKEHSTNLIKSKENHFYFMKQEISNQKIEQQLQTLQIREKINSLKNNIINNLCSDLLDAFWHKKRHMVSIPYEKYFTEQNILTKARPIQMTYELTKHCKKEIHELPNKKLIRHSKSPWSCAAFYVNKNSEIEHGTPRLVINYKSVNTALQLI</sequence>
<proteinExistence type="predicted"/>
<keyword evidence="2" id="KW-1185">Reference proteome</keyword>
<comment type="caution">
    <text evidence="1">The sequence shown here is derived from an EMBL/GenBank/DDBJ whole genome shotgun (WGS) entry which is preliminary data.</text>
</comment>